<reference evidence="3" key="1">
    <citation type="submission" date="2016-12" db="EMBL/GenBank/DDBJ databases">
        <authorList>
            <person name="Varghese N."/>
            <person name="Submissions S."/>
        </authorList>
    </citation>
    <scope>NUCLEOTIDE SEQUENCE [LARGE SCALE GENOMIC DNA]</scope>
    <source>
        <strain evidence="3">DSM 11544</strain>
    </source>
</reference>
<dbReference type="EMBL" id="FRDN01000021">
    <property type="protein sequence ID" value="SHN87991.1"/>
    <property type="molecule type" value="Genomic_DNA"/>
</dbReference>
<dbReference type="SUPFAM" id="SSF47413">
    <property type="entry name" value="lambda repressor-like DNA-binding domains"/>
    <property type="match status" value="1"/>
</dbReference>
<dbReference type="Gene3D" id="1.10.260.40">
    <property type="entry name" value="lambda repressor-like DNA-binding domains"/>
    <property type="match status" value="1"/>
</dbReference>
<evidence type="ECO:0000313" key="3">
    <source>
        <dbReference type="Proteomes" id="UP000184010"/>
    </source>
</evidence>
<dbReference type="PROSITE" id="PS50943">
    <property type="entry name" value="HTH_CROC1"/>
    <property type="match status" value="1"/>
</dbReference>
<dbReference type="InterPro" id="IPR001387">
    <property type="entry name" value="Cro/C1-type_HTH"/>
</dbReference>
<dbReference type="GO" id="GO:0003677">
    <property type="term" value="F:DNA binding"/>
    <property type="evidence" value="ECO:0007669"/>
    <property type="project" value="InterPro"/>
</dbReference>
<proteinExistence type="predicted"/>
<gene>
    <name evidence="2" type="ORF">SAMN02745215_05072</name>
</gene>
<evidence type="ECO:0000259" key="1">
    <source>
        <dbReference type="PROSITE" id="PS50943"/>
    </source>
</evidence>
<dbReference type="Pfam" id="PF01381">
    <property type="entry name" value="HTH_3"/>
    <property type="match status" value="1"/>
</dbReference>
<dbReference type="InterPro" id="IPR010982">
    <property type="entry name" value="Lambda_DNA-bd_dom_sf"/>
</dbReference>
<dbReference type="Proteomes" id="UP000184010">
    <property type="component" value="Unassembled WGS sequence"/>
</dbReference>
<dbReference type="STRING" id="1121395.SAMN02745215_05072"/>
<organism evidence="2 3">
    <name type="scientific">Desulfitobacterium chlororespirans DSM 11544</name>
    <dbReference type="NCBI Taxonomy" id="1121395"/>
    <lineage>
        <taxon>Bacteria</taxon>
        <taxon>Bacillati</taxon>
        <taxon>Bacillota</taxon>
        <taxon>Clostridia</taxon>
        <taxon>Eubacteriales</taxon>
        <taxon>Desulfitobacteriaceae</taxon>
        <taxon>Desulfitobacterium</taxon>
    </lineage>
</organism>
<accession>A0A1M7UY76</accession>
<sequence length="72" mass="8277">MIKSEPRLWLIEKRGANNQQEVASKAGIDRSFYSQIENGSRNPSVNTAKKIAKALNFEWTLFFNQYGGDRQQ</sequence>
<evidence type="ECO:0000313" key="2">
    <source>
        <dbReference type="EMBL" id="SHN87991.1"/>
    </source>
</evidence>
<dbReference type="CDD" id="cd00093">
    <property type="entry name" value="HTH_XRE"/>
    <property type="match status" value="1"/>
</dbReference>
<dbReference type="AlphaFoldDB" id="A0A1M7UY76"/>
<name>A0A1M7UY76_9FIRM</name>
<feature type="domain" description="HTH cro/C1-type" evidence="1">
    <location>
        <begin position="10"/>
        <end position="62"/>
    </location>
</feature>
<dbReference type="SMART" id="SM00530">
    <property type="entry name" value="HTH_XRE"/>
    <property type="match status" value="1"/>
</dbReference>
<keyword evidence="3" id="KW-1185">Reference proteome</keyword>
<dbReference type="RefSeq" id="WP_072775139.1">
    <property type="nucleotide sequence ID" value="NZ_FRDN01000021.1"/>
</dbReference>
<protein>
    <submittedName>
        <fullName evidence="2">Helix-turn-helix</fullName>
    </submittedName>
</protein>